<keyword evidence="1" id="KW-0175">Coiled coil</keyword>
<feature type="domain" description="DUF4709" evidence="3">
    <location>
        <begin position="35"/>
        <end position="143"/>
    </location>
</feature>
<feature type="coiled-coil region" evidence="1">
    <location>
        <begin position="212"/>
        <end position="354"/>
    </location>
</feature>
<evidence type="ECO:0000256" key="2">
    <source>
        <dbReference type="SAM" id="MobiDB-lite"/>
    </source>
</evidence>
<feature type="region of interest" description="Disordered" evidence="2">
    <location>
        <begin position="438"/>
        <end position="463"/>
    </location>
</feature>
<sequence length="510" mass="59068">MAEAKIAKLSKELYENQSSLNPDLFGDSEDEDLFKPALADEVKVGFFNLDRACQTQQTDIIQLKEMTNVLQVLIKDSSHIKRDLTLTRKKLETEYENKLQEKSLDLYTRINHKLGELEAMHIERVGIVRRAYRQQLADALARVETLFQARFEKQMEKDKERHQLELRKLQQQVSSLTQTIQRNESVIIMLKQQLATKQKIEEPPPREDTTKIDALTKQMDSLKEQLKSKDKEIGTMEDELDNKNAEITSTTERCNKLQNELEKENILRSQLAMELAEMKSQAEKSSSEARRLLEKQRQEMEIAAEEKARKAREEALGATGQKMREMQAEFAQRIGELMKEKERLEQQLVQERERPQATPPKAVVQAPETDFDELVKSERELRVHVEKLRKEIERINRAWEKKFTILQASLYALKDESYLRQHLEKQHTALRQATISYTAGPSKTGNRRPVLPSIPNRAASPDPLASYTVSRASNRHLLENQIISDEEEDMIYGQNIGLNNQSRFSSQSIA</sequence>
<dbReference type="InterPro" id="IPR031651">
    <property type="entry name" value="DUF4709"/>
</dbReference>
<keyword evidence="5" id="KW-1185">Reference proteome</keyword>
<dbReference type="Pfam" id="PF15821">
    <property type="entry name" value="DUF4709"/>
    <property type="match status" value="1"/>
</dbReference>
<dbReference type="EMBL" id="VXIV02003185">
    <property type="protein sequence ID" value="KAF6020212.1"/>
    <property type="molecule type" value="Genomic_DNA"/>
</dbReference>
<evidence type="ECO:0000313" key="5">
    <source>
        <dbReference type="Proteomes" id="UP000593567"/>
    </source>
</evidence>
<gene>
    <name evidence="4" type="ORF">EB796_021453</name>
</gene>
<accession>A0A7J7J1Z8</accession>
<dbReference type="AlphaFoldDB" id="A0A7J7J1Z8"/>
<dbReference type="Proteomes" id="UP000593567">
    <property type="component" value="Unassembled WGS sequence"/>
</dbReference>
<evidence type="ECO:0000256" key="1">
    <source>
        <dbReference type="SAM" id="Coils"/>
    </source>
</evidence>
<dbReference type="OrthoDB" id="10027521at2759"/>
<dbReference type="PANTHER" id="PTHR22382:SF7">
    <property type="entry name" value="RIKEN CDNA 4921504E06 GENE"/>
    <property type="match status" value="1"/>
</dbReference>
<proteinExistence type="predicted"/>
<reference evidence="4" key="1">
    <citation type="submission" date="2020-06" db="EMBL/GenBank/DDBJ databases">
        <title>Draft genome of Bugula neritina, a colonial animal packing powerful symbionts and potential medicines.</title>
        <authorList>
            <person name="Rayko M."/>
        </authorList>
    </citation>
    <scope>NUCLEOTIDE SEQUENCE [LARGE SCALE GENOMIC DNA]</scope>
    <source>
        <strain evidence="4">Kwan_BN1</strain>
    </source>
</reference>
<dbReference type="Gene3D" id="1.10.287.1490">
    <property type="match status" value="1"/>
</dbReference>
<evidence type="ECO:0000259" key="3">
    <source>
        <dbReference type="Pfam" id="PF15821"/>
    </source>
</evidence>
<protein>
    <submittedName>
        <fullName evidence="4">C10orf67</fullName>
    </submittedName>
</protein>
<comment type="caution">
    <text evidence="4">The sequence shown here is derived from an EMBL/GenBank/DDBJ whole genome shotgun (WGS) entry which is preliminary data.</text>
</comment>
<dbReference type="PANTHER" id="PTHR22382">
    <property type="entry name" value="RIKEN CDNA 4921504E06 GENE"/>
    <property type="match status" value="1"/>
</dbReference>
<dbReference type="InterPro" id="IPR040119">
    <property type="entry name" value="C10orf67-like"/>
</dbReference>
<organism evidence="4 5">
    <name type="scientific">Bugula neritina</name>
    <name type="common">Brown bryozoan</name>
    <name type="synonym">Sertularia neritina</name>
    <dbReference type="NCBI Taxonomy" id="10212"/>
    <lineage>
        <taxon>Eukaryota</taxon>
        <taxon>Metazoa</taxon>
        <taxon>Spiralia</taxon>
        <taxon>Lophotrochozoa</taxon>
        <taxon>Bryozoa</taxon>
        <taxon>Gymnolaemata</taxon>
        <taxon>Cheilostomatida</taxon>
        <taxon>Flustrina</taxon>
        <taxon>Buguloidea</taxon>
        <taxon>Bugulidae</taxon>
        <taxon>Bugula</taxon>
    </lineage>
</organism>
<evidence type="ECO:0000313" key="4">
    <source>
        <dbReference type="EMBL" id="KAF6020212.1"/>
    </source>
</evidence>
<feature type="coiled-coil region" evidence="1">
    <location>
        <begin position="152"/>
        <end position="186"/>
    </location>
</feature>
<name>A0A7J7J1Z8_BUGNE</name>